<dbReference type="Proteomes" id="UP001054945">
    <property type="component" value="Unassembled WGS sequence"/>
</dbReference>
<name>A0AAV4XXS1_CAEEX</name>
<proteinExistence type="predicted"/>
<reference evidence="1 2" key="1">
    <citation type="submission" date="2021-06" db="EMBL/GenBank/DDBJ databases">
        <title>Caerostris extrusa draft genome.</title>
        <authorList>
            <person name="Kono N."/>
            <person name="Arakawa K."/>
        </authorList>
    </citation>
    <scope>NUCLEOTIDE SEQUENCE [LARGE SCALE GENOMIC DNA]</scope>
</reference>
<evidence type="ECO:0000313" key="2">
    <source>
        <dbReference type="Proteomes" id="UP001054945"/>
    </source>
</evidence>
<organism evidence="1 2">
    <name type="scientific">Caerostris extrusa</name>
    <name type="common">Bark spider</name>
    <name type="synonym">Caerostris bankana</name>
    <dbReference type="NCBI Taxonomy" id="172846"/>
    <lineage>
        <taxon>Eukaryota</taxon>
        <taxon>Metazoa</taxon>
        <taxon>Ecdysozoa</taxon>
        <taxon>Arthropoda</taxon>
        <taxon>Chelicerata</taxon>
        <taxon>Arachnida</taxon>
        <taxon>Araneae</taxon>
        <taxon>Araneomorphae</taxon>
        <taxon>Entelegynae</taxon>
        <taxon>Araneoidea</taxon>
        <taxon>Araneidae</taxon>
        <taxon>Caerostris</taxon>
    </lineage>
</organism>
<protein>
    <submittedName>
        <fullName evidence="1">Uncharacterized protein</fullName>
    </submittedName>
</protein>
<sequence length="207" mass="23448">MQYGSAYLDRKSFLRRRPRNIKFPNHHTPPSFQKPLKCESKSSSSGLCLRICIGAGRTAASFTCSTRPYKGRSSCCDVEKSKKSRQSYLKINIRVLTAESNGNFLRLVSSPDHHTLSLIDSPNFKKGKTAAAVRFCVLRAACHRARIQPRSFHFAFLSARPESRSKRSNHAWNNGDSTTTNLYQTVDVSLRMRDKMPFLDSTDQKNV</sequence>
<dbReference type="EMBL" id="BPLR01000993">
    <property type="protein sequence ID" value="GIY98990.1"/>
    <property type="molecule type" value="Genomic_DNA"/>
</dbReference>
<keyword evidence="2" id="KW-1185">Reference proteome</keyword>
<accession>A0AAV4XXS1</accession>
<evidence type="ECO:0000313" key="1">
    <source>
        <dbReference type="EMBL" id="GIY98990.1"/>
    </source>
</evidence>
<dbReference type="AlphaFoldDB" id="A0AAV4XXS1"/>
<comment type="caution">
    <text evidence="1">The sequence shown here is derived from an EMBL/GenBank/DDBJ whole genome shotgun (WGS) entry which is preliminary data.</text>
</comment>
<gene>
    <name evidence="1" type="ORF">CEXT_406861</name>
</gene>